<dbReference type="InterPro" id="IPR036987">
    <property type="entry name" value="SRA-YDG_sf"/>
</dbReference>
<dbReference type="GO" id="GO:0008270">
    <property type="term" value="F:zinc ion binding"/>
    <property type="evidence" value="ECO:0007669"/>
    <property type="project" value="InterPro"/>
</dbReference>
<dbReference type="InParanoid" id="A7AVK3"/>
<protein>
    <submittedName>
        <fullName evidence="13">SET domain containing protein</fullName>
    </submittedName>
</protein>
<keyword evidence="8 9" id="KW-0539">Nucleus</keyword>
<evidence type="ECO:0000259" key="12">
    <source>
        <dbReference type="PROSITE" id="PS51015"/>
    </source>
</evidence>
<evidence type="ECO:0000256" key="4">
    <source>
        <dbReference type="ARBA" id="ARBA00022679"/>
    </source>
</evidence>
<feature type="domain" description="Post-SET" evidence="11">
    <location>
        <begin position="781"/>
        <end position="797"/>
    </location>
</feature>
<evidence type="ECO:0000256" key="3">
    <source>
        <dbReference type="ARBA" id="ARBA00022603"/>
    </source>
</evidence>
<dbReference type="GO" id="GO:0042054">
    <property type="term" value="F:histone methyltransferase activity"/>
    <property type="evidence" value="ECO:0007669"/>
    <property type="project" value="InterPro"/>
</dbReference>
<dbReference type="PROSITE" id="PS50868">
    <property type="entry name" value="POST_SET"/>
    <property type="match status" value="1"/>
</dbReference>
<dbReference type="InterPro" id="IPR003616">
    <property type="entry name" value="Post-SET_dom"/>
</dbReference>
<keyword evidence="3" id="KW-0489">Methyltransferase</keyword>
<evidence type="ECO:0000256" key="6">
    <source>
        <dbReference type="ARBA" id="ARBA00022723"/>
    </source>
</evidence>
<dbReference type="InterPro" id="IPR015947">
    <property type="entry name" value="PUA-like_sf"/>
</dbReference>
<dbReference type="Gene3D" id="2.170.270.10">
    <property type="entry name" value="SET domain"/>
    <property type="match status" value="1"/>
</dbReference>
<evidence type="ECO:0000256" key="1">
    <source>
        <dbReference type="ARBA" id="ARBA00004286"/>
    </source>
</evidence>
<evidence type="ECO:0000313" key="13">
    <source>
        <dbReference type="EMBL" id="EDO05829.1"/>
    </source>
</evidence>
<dbReference type="GO" id="GO:0005634">
    <property type="term" value="C:nucleus"/>
    <property type="evidence" value="ECO:0007669"/>
    <property type="project" value="UniProtKB-SubCell"/>
</dbReference>
<keyword evidence="4" id="KW-0808">Transferase</keyword>
<dbReference type="Gene3D" id="2.30.280.10">
    <property type="entry name" value="SRA-YDG"/>
    <property type="match status" value="1"/>
</dbReference>
<evidence type="ECO:0000313" key="14">
    <source>
        <dbReference type="Proteomes" id="UP000002173"/>
    </source>
</evidence>
<reference evidence="13 14" key="1">
    <citation type="journal article" date="2007" name="PLoS Pathog.">
        <title>Genome sequence of Babesia bovis and comparative analysis of apicomplexan hemoprotozoa.</title>
        <authorList>
            <person name="Brayton K.A."/>
            <person name="Lau A.O.T."/>
            <person name="Herndon D.R."/>
            <person name="Hannick L."/>
            <person name="Kappmeyer L.S."/>
            <person name="Berens S.J."/>
            <person name="Bidwell S.L."/>
            <person name="Brown W.C."/>
            <person name="Crabtree J."/>
            <person name="Fadrosh D."/>
            <person name="Feldblum T."/>
            <person name="Forberger H.A."/>
            <person name="Haas B.J."/>
            <person name="Howell J.M."/>
            <person name="Khouri H."/>
            <person name="Koo H."/>
            <person name="Mann D.J."/>
            <person name="Norimine J."/>
            <person name="Paulsen I.T."/>
            <person name="Radune D."/>
            <person name="Ren Q."/>
            <person name="Smith R.K. Jr."/>
            <person name="Suarez C.E."/>
            <person name="White O."/>
            <person name="Wortman J.R."/>
            <person name="Knowles D.P. Jr."/>
            <person name="McElwain T.F."/>
            <person name="Nene V.M."/>
        </authorList>
    </citation>
    <scope>NUCLEOTIDE SEQUENCE [LARGE SCALE GENOMIC DNA]</scope>
    <source>
        <strain evidence="13">T2Bo</strain>
    </source>
</reference>
<evidence type="ECO:0000259" key="10">
    <source>
        <dbReference type="PROSITE" id="PS50280"/>
    </source>
</evidence>
<dbReference type="GeneID" id="5477616"/>
<evidence type="ECO:0000256" key="5">
    <source>
        <dbReference type="ARBA" id="ARBA00022691"/>
    </source>
</evidence>
<evidence type="ECO:0000256" key="8">
    <source>
        <dbReference type="ARBA" id="ARBA00023242"/>
    </source>
</evidence>
<reference evidence="14" key="2">
    <citation type="journal article" date="2020" name="Data Brief">
        <title>Transcriptome dataset of Babesia bovis life stages within vertebrate and invertebrate hosts.</title>
        <authorList>
            <person name="Ueti M.W."/>
            <person name="Johnson W.C."/>
            <person name="Kappmeyer L.S."/>
            <person name="Herndon D.R."/>
            <person name="Mousel M.R."/>
            <person name="Reif K.E."/>
            <person name="Taus N.S."/>
            <person name="Ifeonu O.O."/>
            <person name="Silva J.C."/>
            <person name="Suarez C.E."/>
            <person name="Brayton K.A."/>
        </authorList>
    </citation>
    <scope>NUCLEOTIDE SEQUENCE [LARGE SCALE GENOMIC DNA]</scope>
</reference>
<evidence type="ECO:0000259" key="11">
    <source>
        <dbReference type="PROSITE" id="PS50868"/>
    </source>
</evidence>
<dbReference type="InterPro" id="IPR050973">
    <property type="entry name" value="H3K9_Histone-Lys_N-MTase"/>
</dbReference>
<proteinExistence type="predicted"/>
<dbReference type="AlphaFoldDB" id="A7AVK3"/>
<keyword evidence="6" id="KW-0479">Metal-binding</keyword>
<dbReference type="VEuPathDB" id="PiroplasmaDB:BBOV_IV002320"/>
<feature type="domain" description="YDG" evidence="12">
    <location>
        <begin position="174"/>
        <end position="315"/>
    </location>
</feature>
<dbReference type="EMBL" id="AAXT01000004">
    <property type="protein sequence ID" value="EDO05829.1"/>
    <property type="molecule type" value="Genomic_DNA"/>
</dbReference>
<keyword evidence="5" id="KW-0949">S-adenosyl-L-methionine</keyword>
<dbReference type="Pfam" id="PF05033">
    <property type="entry name" value="Pre-SET"/>
    <property type="match status" value="1"/>
</dbReference>
<comment type="caution">
    <text evidence="13">The sequence shown here is derived from an EMBL/GenBank/DDBJ whole genome shotgun (WGS) entry which is preliminary data.</text>
</comment>
<dbReference type="InterPro" id="IPR046341">
    <property type="entry name" value="SET_dom_sf"/>
</dbReference>
<dbReference type="PROSITE" id="PS51015">
    <property type="entry name" value="YDG"/>
    <property type="match status" value="1"/>
</dbReference>
<comment type="subcellular location">
    <subcellularLocation>
        <location evidence="1">Chromosome</location>
    </subcellularLocation>
    <subcellularLocation>
        <location evidence="9">Nucleus</location>
    </subcellularLocation>
</comment>
<dbReference type="PROSITE" id="PS50280">
    <property type="entry name" value="SET"/>
    <property type="match status" value="1"/>
</dbReference>
<dbReference type="PANTHER" id="PTHR46223">
    <property type="entry name" value="HISTONE-LYSINE N-METHYLTRANSFERASE SUV39H"/>
    <property type="match status" value="1"/>
</dbReference>
<feature type="domain" description="SET" evidence="10">
    <location>
        <begin position="651"/>
        <end position="777"/>
    </location>
</feature>
<keyword evidence="7" id="KW-0862">Zinc</keyword>
<keyword evidence="14" id="KW-1185">Reference proteome</keyword>
<evidence type="ECO:0000256" key="7">
    <source>
        <dbReference type="ARBA" id="ARBA00022833"/>
    </source>
</evidence>
<dbReference type="SUPFAM" id="SSF82199">
    <property type="entry name" value="SET domain"/>
    <property type="match status" value="1"/>
</dbReference>
<dbReference type="OMA" id="YCMEAVE"/>
<evidence type="ECO:0000256" key="9">
    <source>
        <dbReference type="PROSITE-ProRule" id="PRU00358"/>
    </source>
</evidence>
<name>A7AVK3_BABBO</name>
<dbReference type="SUPFAM" id="SSF88697">
    <property type="entry name" value="PUA domain-like"/>
    <property type="match status" value="1"/>
</dbReference>
<dbReference type="Pfam" id="PF02182">
    <property type="entry name" value="SAD_SRA"/>
    <property type="match status" value="1"/>
</dbReference>
<dbReference type="PANTHER" id="PTHR46223:SF3">
    <property type="entry name" value="HISTONE-LYSINE N-METHYLTRANSFERASE SET-23"/>
    <property type="match status" value="1"/>
</dbReference>
<accession>A7AVK3</accession>
<evidence type="ECO:0000256" key="2">
    <source>
        <dbReference type="ARBA" id="ARBA00022454"/>
    </source>
</evidence>
<sequence length="799" mass="91046">MLFKGLARYATICSDSESSSEESSLIEGTVSADSRPSSSDVFHDTDNLDVCVDAIPLDSVYYNTIIKINRNDTSNLDDFERDIRKRDPTLHFAKSAQGLSGILRNGLSETPRPQQLIWLIARFEAICQRLHESGNSICSIVSGNASMTVKQLLQLFEKERKKIFGSVDFFPIGEPYLGIPPFSHFFKREELFYFGLCSMPYDEVSIHSIEGTIDAVQSLILDDSQCLRYDLGTRFVLYSHFENCGNDTVQYTDCSEALFHSWINETPIRIVRAFNAISRYAPLWGYRYDGLYRIIGMYSDNNKQGYRVWAYIFSVCNPELEPPVFVPSEEHFELGSITDQELKSYLSMQFELHMKSQRILRRRLPEDLRRVDVYLSGQHLFTIAVPHLLRHNSRTVGSSRLPLVVNFAIIYRYIKRLCEKTGLAKDWLSGPVAEYERGRREVSDVWWSRGGFLPMKLMMQYQEPRRLLRVDMGDGTYHKRVVSHSVRYQKSLAINREMAKTIARPFFPQSDTDSIWTYLDLAEPMPSSWNPYEDISAGSEIHPIPVINNVDDELPPMVFTYIRSNIYFSRLPQLNFDPVCAGCVPDGVKKGACQPVAINGFCMGLMDSNGRVYCQGINKSYLSTIQSRAACSDNCPCSDSCTNRLAEGVQLPVKLLKTSNMGWALHCMVPISAGTYIMQYIGEIICRREMMAREHQYDKLGKFNYCMEAVEMETLYDDWQMPCIDSMLVGNIARFLNHSCDPNVEVITVWRGDDFPCIAVYAIRDIPAGEALTYCYGSQYKSIPCLCGTDKCKGVIGNI</sequence>
<gene>
    <name evidence="13" type="ORF">BBOV_IV002320</name>
</gene>
<dbReference type="InterPro" id="IPR001214">
    <property type="entry name" value="SET_dom"/>
</dbReference>
<dbReference type="InterPro" id="IPR003105">
    <property type="entry name" value="SRA_YDG"/>
</dbReference>
<keyword evidence="2" id="KW-0158">Chromosome</keyword>
<dbReference type="eggNOG" id="KOG1082">
    <property type="taxonomic scope" value="Eukaryota"/>
</dbReference>
<organism evidence="13 14">
    <name type="scientific">Babesia bovis</name>
    <dbReference type="NCBI Taxonomy" id="5865"/>
    <lineage>
        <taxon>Eukaryota</taxon>
        <taxon>Sar</taxon>
        <taxon>Alveolata</taxon>
        <taxon>Apicomplexa</taxon>
        <taxon>Aconoidasida</taxon>
        <taxon>Piroplasmida</taxon>
        <taxon>Babesiidae</taxon>
        <taxon>Babesia</taxon>
    </lineage>
</organism>
<reference evidence="14" key="3">
    <citation type="journal article" date="2021" name="Int. J. Parasitol.">
        <title>Comparative analysis of gene expression between Babesia bovis blood stages and kinetes allowed by improved genome annotation.</title>
        <authorList>
            <person name="Ueti M.W."/>
            <person name="Johnson W.C."/>
            <person name="Kappmeyer L.S."/>
            <person name="Herndon D.R."/>
            <person name="Mousel M.R."/>
            <person name="Reif K.E."/>
            <person name="Taus N.S."/>
            <person name="Ifeonu O.O."/>
            <person name="Silva J.C."/>
            <person name="Suarez C.E."/>
            <person name="Brayton K.A."/>
        </authorList>
    </citation>
    <scope>NUCLEOTIDE SEQUENCE [LARGE SCALE GENOMIC DNA]</scope>
</reference>
<dbReference type="STRING" id="5865.A7AVK3"/>
<dbReference type="Proteomes" id="UP000002173">
    <property type="component" value="Unassembled WGS sequence"/>
</dbReference>
<dbReference type="KEGG" id="bbo:BBOV_IV002320"/>
<dbReference type="InterPro" id="IPR007728">
    <property type="entry name" value="Pre-SET_dom"/>
</dbReference>
<dbReference type="GO" id="GO:0032259">
    <property type="term" value="P:methylation"/>
    <property type="evidence" value="ECO:0007669"/>
    <property type="project" value="UniProtKB-KW"/>
</dbReference>
<dbReference type="SMART" id="SM00317">
    <property type="entry name" value="SET"/>
    <property type="match status" value="1"/>
</dbReference>
<dbReference type="Pfam" id="PF00856">
    <property type="entry name" value="SET"/>
    <property type="match status" value="1"/>
</dbReference>
<dbReference type="GO" id="GO:0005694">
    <property type="term" value="C:chromosome"/>
    <property type="evidence" value="ECO:0007669"/>
    <property type="project" value="UniProtKB-SubCell"/>
</dbReference>